<sequence>MAGRELTKAMEQAIISLLSSVHTSEDAKRVQDAGVTEACFAGAMHYWEALQYIYGRIRKGKQISKSYLKRQHDVTLIAGDDPRLYAREVVFGTALAQVDDITADVQEELLDPSDQPAFYEAVRKARNLLRDIACATPNGQQVGGRSVTYTTPGSLVMPPPQKWLVKGFIPDKWATFLYGRGGVAKSGLAVMLAVCVAAGEPFLGVPTAKGKVLYIDWEADEEAFRTVINRVANTIGVDISQGLSSIRYRRLYGPLNEYLDDIIEECEDEGISLVIIDSFGFSMSGQDTTAQPDVTAQMTRLAKIPAATLIIDHIGKQGRGEDGPFGSVYKHAASRWMWWLQAVSGEDEKCPDGENKPGIFVRMANTKHNIAAKQKDIFLHLTWDDIFAPDKMHVKQVKREEVPESLAGIIKETGEVELSGNTNDFIRAVRSIYGQTGKAATKDDMVAILKVNVKTVTSIAQKLNKLGMIQLVDIPHGEGPGRPGQGYLEAGAIVDIDTTDAARKV</sequence>
<accession>A0A0F9LPZ4</accession>
<reference evidence="1" key="1">
    <citation type="journal article" date="2015" name="Nature">
        <title>Complex archaea that bridge the gap between prokaryotes and eukaryotes.</title>
        <authorList>
            <person name="Spang A."/>
            <person name="Saw J.H."/>
            <person name="Jorgensen S.L."/>
            <person name="Zaremba-Niedzwiedzka K."/>
            <person name="Martijn J."/>
            <person name="Lind A.E."/>
            <person name="van Eijk R."/>
            <person name="Schleper C."/>
            <person name="Guy L."/>
            <person name="Ettema T.J."/>
        </authorList>
    </citation>
    <scope>NUCLEOTIDE SEQUENCE</scope>
</reference>
<gene>
    <name evidence="1" type="ORF">LCGC14_1481520</name>
</gene>
<proteinExistence type="predicted"/>
<organism evidence="1">
    <name type="scientific">marine sediment metagenome</name>
    <dbReference type="NCBI Taxonomy" id="412755"/>
    <lineage>
        <taxon>unclassified sequences</taxon>
        <taxon>metagenomes</taxon>
        <taxon>ecological metagenomes</taxon>
    </lineage>
</organism>
<comment type="caution">
    <text evidence="1">The sequence shown here is derived from an EMBL/GenBank/DDBJ whole genome shotgun (WGS) entry which is preliminary data.</text>
</comment>
<name>A0A0F9LPZ4_9ZZZZ</name>
<dbReference type="SUPFAM" id="SSF52540">
    <property type="entry name" value="P-loop containing nucleoside triphosphate hydrolases"/>
    <property type="match status" value="1"/>
</dbReference>
<dbReference type="Pfam" id="PF13481">
    <property type="entry name" value="AAA_25"/>
    <property type="match status" value="1"/>
</dbReference>
<dbReference type="EMBL" id="LAZR01010539">
    <property type="protein sequence ID" value="KKM66405.1"/>
    <property type="molecule type" value="Genomic_DNA"/>
</dbReference>
<protein>
    <submittedName>
        <fullName evidence="1">Uncharacterized protein</fullName>
    </submittedName>
</protein>
<dbReference type="InterPro" id="IPR027417">
    <property type="entry name" value="P-loop_NTPase"/>
</dbReference>
<evidence type="ECO:0000313" key="1">
    <source>
        <dbReference type="EMBL" id="KKM66405.1"/>
    </source>
</evidence>
<dbReference type="AlphaFoldDB" id="A0A0F9LPZ4"/>
<dbReference type="Gene3D" id="3.40.50.300">
    <property type="entry name" value="P-loop containing nucleotide triphosphate hydrolases"/>
    <property type="match status" value="1"/>
</dbReference>